<evidence type="ECO:0000256" key="1">
    <source>
        <dbReference type="ARBA" id="ARBA00022723"/>
    </source>
</evidence>
<evidence type="ECO:0000256" key="3">
    <source>
        <dbReference type="ARBA" id="ARBA00022833"/>
    </source>
</evidence>
<dbReference type="PROSITE" id="PS00518">
    <property type="entry name" value="ZF_RING_1"/>
    <property type="match status" value="1"/>
</dbReference>
<keyword evidence="3" id="KW-0862">Zinc</keyword>
<dbReference type="InterPro" id="IPR017907">
    <property type="entry name" value="Znf_RING_CS"/>
</dbReference>
<dbReference type="InterPro" id="IPR018957">
    <property type="entry name" value="Znf_C3HC4_RING-type"/>
</dbReference>
<evidence type="ECO:0000256" key="2">
    <source>
        <dbReference type="ARBA" id="ARBA00022771"/>
    </source>
</evidence>
<dbReference type="EMBL" id="MPUH01002233">
    <property type="protein sequence ID" value="OMJ65309.1"/>
    <property type="molecule type" value="Genomic_DNA"/>
</dbReference>
<dbReference type="GO" id="GO:0008270">
    <property type="term" value="F:zinc ion binding"/>
    <property type="evidence" value="ECO:0007669"/>
    <property type="project" value="UniProtKB-KW"/>
</dbReference>
<dbReference type="Proteomes" id="UP000187209">
    <property type="component" value="Unassembled WGS sequence"/>
</dbReference>
<dbReference type="Pfam" id="PF00097">
    <property type="entry name" value="zf-C3HC4"/>
    <property type="match status" value="1"/>
</dbReference>
<protein>
    <recommendedName>
        <fullName evidence="4">Zinc finger C3HC4 RING-type domain-containing protein</fullName>
    </recommendedName>
</protein>
<organism evidence="5 6">
    <name type="scientific">Stentor coeruleus</name>
    <dbReference type="NCBI Taxonomy" id="5963"/>
    <lineage>
        <taxon>Eukaryota</taxon>
        <taxon>Sar</taxon>
        <taxon>Alveolata</taxon>
        <taxon>Ciliophora</taxon>
        <taxon>Postciliodesmatophora</taxon>
        <taxon>Heterotrichea</taxon>
        <taxon>Heterotrichida</taxon>
        <taxon>Stentoridae</taxon>
        <taxon>Stentor</taxon>
    </lineage>
</organism>
<evidence type="ECO:0000259" key="4">
    <source>
        <dbReference type="Pfam" id="PF00097"/>
    </source>
</evidence>
<name>A0A1R2ALE3_9CILI</name>
<proteinExistence type="predicted"/>
<dbReference type="Gene3D" id="3.30.40.10">
    <property type="entry name" value="Zinc/RING finger domain, C3HC4 (zinc finger)"/>
    <property type="match status" value="1"/>
</dbReference>
<keyword evidence="6" id="KW-1185">Reference proteome</keyword>
<reference evidence="5 6" key="1">
    <citation type="submission" date="2016-11" db="EMBL/GenBank/DDBJ databases">
        <title>The macronuclear genome of Stentor coeruleus: a giant cell with tiny introns.</title>
        <authorList>
            <person name="Slabodnick M."/>
            <person name="Ruby J.G."/>
            <person name="Reiff S.B."/>
            <person name="Swart E.C."/>
            <person name="Gosai S."/>
            <person name="Prabakaran S."/>
            <person name="Witkowska E."/>
            <person name="Larue G.E."/>
            <person name="Fisher S."/>
            <person name="Freeman R.M."/>
            <person name="Gunawardena J."/>
            <person name="Chu W."/>
            <person name="Stover N.A."/>
            <person name="Gregory B.D."/>
            <person name="Nowacki M."/>
            <person name="Derisi J."/>
            <person name="Roy S.W."/>
            <person name="Marshall W.F."/>
            <person name="Sood P."/>
        </authorList>
    </citation>
    <scope>NUCLEOTIDE SEQUENCE [LARGE SCALE GENOMIC DNA]</scope>
    <source>
        <strain evidence="5">WM001</strain>
    </source>
</reference>
<sequence>MESKDKARGLKKTGGLTEDDAIDKINKLVMIMIESLNINELIYNIEINSFTKKISEICEGTYQNSSIIIGLIEKKLKCIVCQDKYSEIVLKCTHGYCKNCLINTISTQTNELIITNNFEENLSPKCFNPSCKYKIMPSDFKVLYERNWDYLQKMSRKRKIEYLISRNLKIKCTKCCIRYPNTMFLYSCYEICVNCISEYIRYGDCKCPKCGLIIDLKENYRLFINAKCSICEKEQSYIDDFMITFSDGHNHCIPCLNEAWNTHSCRKCLKNIENTIELQFIYKKLFKTCEICKEVKLTNCFVDYQCCKNKICYECQSRVTDFHLCILCNDEIPERCCEKINEILSRTF</sequence>
<evidence type="ECO:0000313" key="5">
    <source>
        <dbReference type="EMBL" id="OMJ65309.1"/>
    </source>
</evidence>
<dbReference type="InterPro" id="IPR013083">
    <property type="entry name" value="Znf_RING/FYVE/PHD"/>
</dbReference>
<evidence type="ECO:0000313" key="6">
    <source>
        <dbReference type="Proteomes" id="UP000187209"/>
    </source>
</evidence>
<dbReference type="AlphaFoldDB" id="A0A1R2ALE3"/>
<comment type="caution">
    <text evidence="5">The sequence shown here is derived from an EMBL/GenBank/DDBJ whole genome shotgun (WGS) entry which is preliminary data.</text>
</comment>
<keyword evidence="1" id="KW-0479">Metal-binding</keyword>
<accession>A0A1R2ALE3</accession>
<gene>
    <name evidence="5" type="ORF">SteCoe_38513</name>
</gene>
<feature type="domain" description="Zinc finger C3HC4 RING-type" evidence="4">
    <location>
        <begin position="78"/>
        <end position="108"/>
    </location>
</feature>
<dbReference type="SUPFAM" id="SSF57850">
    <property type="entry name" value="RING/U-box"/>
    <property type="match status" value="1"/>
</dbReference>
<keyword evidence="2" id="KW-0863">Zinc-finger</keyword>